<dbReference type="PANTHER" id="PTHR44927:SF1">
    <property type="entry name" value="FK506-BINDING PROTEIN 15"/>
    <property type="match status" value="1"/>
</dbReference>
<feature type="coiled-coil region" evidence="1">
    <location>
        <begin position="374"/>
        <end position="429"/>
    </location>
</feature>
<keyword evidence="6" id="KW-1185">Reference proteome</keyword>
<evidence type="ECO:0000256" key="2">
    <source>
        <dbReference type="SAM" id="MobiDB-lite"/>
    </source>
</evidence>
<dbReference type="AlphaFoldDB" id="A0A0S4JFL0"/>
<organism evidence="5 6">
    <name type="scientific">Bodo saltans</name>
    <name type="common">Flagellated protozoan</name>
    <dbReference type="NCBI Taxonomy" id="75058"/>
    <lineage>
        <taxon>Eukaryota</taxon>
        <taxon>Discoba</taxon>
        <taxon>Euglenozoa</taxon>
        <taxon>Kinetoplastea</taxon>
        <taxon>Metakinetoplastina</taxon>
        <taxon>Eubodonida</taxon>
        <taxon>Bodonidae</taxon>
        <taxon>Bodo</taxon>
    </lineage>
</organism>
<feature type="region of interest" description="Disordered" evidence="2">
    <location>
        <begin position="1105"/>
        <end position="1243"/>
    </location>
</feature>
<keyword evidence="3" id="KW-1133">Transmembrane helix</keyword>
<feature type="compositionally biased region" description="Low complexity" evidence="2">
    <location>
        <begin position="1174"/>
        <end position="1197"/>
    </location>
</feature>
<evidence type="ECO:0000256" key="1">
    <source>
        <dbReference type="SAM" id="Coils"/>
    </source>
</evidence>
<sequence>MSVEDRKKKKETQRARREEQMRAQQVLIVTRVALFQITEDSKTVERGNCACAIVASPGTTPARFSIVCYNDQRETLCTSAIKSSNDHSLQFQLQVNDYASFRDDKANKWSMMFLKSAHLEKFCAVLGSAFFTAGGLPMHTAVIADFSPPNIDSRVSLQHRVKARYTAYALRLQPSNGLYIVEDALETNGERPYNFQPTQSAMAREDAKGFESCVLGMAEEGTRAIVVPASIPRAGRSPYAGVDVVVFVVQIIRVLADALHVEGSNAVPVLYGEGGNSGALVLSADASPSGALTIGSLTTATSTNRAEVPLAAAAGVPGAPGSGVPAEHMMMIQKAASMINSSTTMTRDLHDKIYAFNEDWKQSVNRPKPSTLTNQGLEQSVKQLIMENEKMRDDLVHRDELIRSLDDRNRDLQKRVDTAAMVAQQLMDEKNKTVTTTSDMKLEKDRIVMKLQEQVTACSNERDDVHRHMQTVKKLLDVSDNELRDVKGKIDVHTVQAQSLASKLDAAEDSLAEERSRRKALEAKVLALQEEIREAEADLHTRTAALEELHRKADSERTYQAQLMEDERQRRSFEAQQLRSEIVGELQQREAKFLADRARVAEDHFKRGHDEGKQIGRNHARIDVEARLEELVLDAQRAKTELDAYKTELRGATDEAMAENRRLESIVMELKKSTDEGTRRKAQNEFQLHALRLKVRNAEDSLLLSMTSVAHRLTRPAAPIDLVSTLASLKDGDNPKLQFQLDAHKEEKEQSYAQRYVWMVEDAEQIYAETISSTFQQHVAIVEDEGKRLRDAIGDLWRLRDAANRADVIVLEENERRATEDEAVTYFSQLDAWRRGHIDEQKEVMDDAAKGHEALDVEADADISAFVAALRAFIQHQADERKILEDDETTQRESDESAMNQELHSHAGGFLVFLENQRNERDAIYAEEEAARGPLEHEGVTDFYEAIETLRTTEREERGALSTESEATHTSMVEEEQTAWRDITHQHELVLFAGLIAAQEVLSNEESEAREPIAQEEASDSSELFAAAATEYNAIAEVEAERKRIQDELDATEAAEARERSELESSEAKEVGVIVNDMENDLDTLKSVAAAMPTGASALNRNSVVGASSSTSAGANNASASPMASQPQARDFDDPLLGASGVRSSLVVESSNNRAKSPFGGGSSSDDDNKARKPAPVAKKAPAKQSAASPTAKAASPTNKMFGSDSDEDSDGAAKPKKAPPKKAAAKKAPVAKRAALFDSDDD</sequence>
<feature type="compositionally biased region" description="Low complexity" evidence="2">
    <location>
        <begin position="1105"/>
        <end position="1129"/>
    </location>
</feature>
<keyword evidence="1" id="KW-0175">Coiled coil</keyword>
<dbReference type="PANTHER" id="PTHR44927">
    <property type="entry name" value="FK506-BINDING PROTEIN 15"/>
    <property type="match status" value="1"/>
</dbReference>
<feature type="compositionally biased region" description="Basic residues" evidence="2">
    <location>
        <begin position="1215"/>
        <end position="1226"/>
    </location>
</feature>
<feature type="domain" description="FK506-binding protein 15-like" evidence="4">
    <location>
        <begin position="377"/>
        <end position="580"/>
    </location>
</feature>
<dbReference type="OrthoDB" id="273356at2759"/>
<dbReference type="VEuPathDB" id="TriTrypDB:BSAL_17495"/>
<keyword evidence="3 5" id="KW-0812">Transmembrane</keyword>
<gene>
    <name evidence="5" type="ORF">BSAL_17495</name>
</gene>
<feature type="region of interest" description="Disordered" evidence="2">
    <location>
        <begin position="1"/>
        <end position="20"/>
    </location>
</feature>
<dbReference type="EMBL" id="CYKH01001677">
    <property type="protein sequence ID" value="CUG88831.1"/>
    <property type="molecule type" value="Genomic_DNA"/>
</dbReference>
<feature type="coiled-coil region" evidence="1">
    <location>
        <begin position="497"/>
        <end position="552"/>
    </location>
</feature>
<evidence type="ECO:0000259" key="4">
    <source>
        <dbReference type="Pfam" id="PF23649"/>
    </source>
</evidence>
<protein>
    <submittedName>
        <fullName evidence="5">Transmembrane protein, putative</fullName>
    </submittedName>
</protein>
<feature type="transmembrane region" description="Helical" evidence="3">
    <location>
        <begin position="122"/>
        <end position="144"/>
    </location>
</feature>
<dbReference type="Pfam" id="PF23649">
    <property type="entry name" value="FKBP15"/>
    <property type="match status" value="1"/>
</dbReference>
<keyword evidence="3" id="KW-0472">Membrane</keyword>
<dbReference type="Proteomes" id="UP000051952">
    <property type="component" value="Unassembled WGS sequence"/>
</dbReference>
<reference evidence="6" key="1">
    <citation type="submission" date="2015-09" db="EMBL/GenBank/DDBJ databases">
        <authorList>
            <consortium name="Pathogen Informatics"/>
        </authorList>
    </citation>
    <scope>NUCLEOTIDE SEQUENCE [LARGE SCALE GENOMIC DNA]</scope>
    <source>
        <strain evidence="6">Lake Konstanz</strain>
    </source>
</reference>
<dbReference type="InterPro" id="IPR056598">
    <property type="entry name" value="FKBP-15_dom"/>
</dbReference>
<name>A0A0S4JFL0_BODSA</name>
<evidence type="ECO:0000256" key="3">
    <source>
        <dbReference type="SAM" id="Phobius"/>
    </source>
</evidence>
<accession>A0A0S4JFL0</accession>
<feature type="coiled-coil region" evidence="1">
    <location>
        <begin position="1028"/>
        <end position="1069"/>
    </location>
</feature>
<evidence type="ECO:0000313" key="6">
    <source>
        <dbReference type="Proteomes" id="UP000051952"/>
    </source>
</evidence>
<feature type="coiled-coil region" evidence="1">
    <location>
        <begin position="621"/>
        <end position="662"/>
    </location>
</feature>
<evidence type="ECO:0000313" key="5">
    <source>
        <dbReference type="EMBL" id="CUG88831.1"/>
    </source>
</evidence>
<proteinExistence type="predicted"/>